<accession>A0ACC0CEW4</accession>
<proteinExistence type="predicted"/>
<gene>
    <name evidence="1" type="ORF">M9H77_04722</name>
</gene>
<dbReference type="EMBL" id="CM044701">
    <property type="protein sequence ID" value="KAI5683494.1"/>
    <property type="molecule type" value="Genomic_DNA"/>
</dbReference>
<dbReference type="Proteomes" id="UP001060085">
    <property type="component" value="Linkage Group LG01"/>
</dbReference>
<evidence type="ECO:0000313" key="1">
    <source>
        <dbReference type="EMBL" id="KAI5683494.1"/>
    </source>
</evidence>
<reference evidence="2" key="1">
    <citation type="journal article" date="2023" name="Nat. Plants">
        <title>Single-cell RNA sequencing provides a high-resolution roadmap for understanding the multicellular compartmentation of specialized metabolism.</title>
        <authorList>
            <person name="Sun S."/>
            <person name="Shen X."/>
            <person name="Li Y."/>
            <person name="Li Y."/>
            <person name="Wang S."/>
            <person name="Li R."/>
            <person name="Zhang H."/>
            <person name="Shen G."/>
            <person name="Guo B."/>
            <person name="Wei J."/>
            <person name="Xu J."/>
            <person name="St-Pierre B."/>
            <person name="Chen S."/>
            <person name="Sun C."/>
        </authorList>
    </citation>
    <scope>NUCLEOTIDE SEQUENCE [LARGE SCALE GENOMIC DNA]</scope>
</reference>
<protein>
    <submittedName>
        <fullName evidence="1">Uncharacterized protein</fullName>
    </submittedName>
</protein>
<name>A0ACC0CEW4_CATRO</name>
<keyword evidence="2" id="KW-1185">Reference proteome</keyword>
<organism evidence="1 2">
    <name type="scientific">Catharanthus roseus</name>
    <name type="common">Madagascar periwinkle</name>
    <name type="synonym">Vinca rosea</name>
    <dbReference type="NCBI Taxonomy" id="4058"/>
    <lineage>
        <taxon>Eukaryota</taxon>
        <taxon>Viridiplantae</taxon>
        <taxon>Streptophyta</taxon>
        <taxon>Embryophyta</taxon>
        <taxon>Tracheophyta</taxon>
        <taxon>Spermatophyta</taxon>
        <taxon>Magnoliopsida</taxon>
        <taxon>eudicotyledons</taxon>
        <taxon>Gunneridae</taxon>
        <taxon>Pentapetalae</taxon>
        <taxon>asterids</taxon>
        <taxon>lamiids</taxon>
        <taxon>Gentianales</taxon>
        <taxon>Apocynaceae</taxon>
        <taxon>Rauvolfioideae</taxon>
        <taxon>Vinceae</taxon>
        <taxon>Catharanthinae</taxon>
        <taxon>Catharanthus</taxon>
    </lineage>
</organism>
<comment type="caution">
    <text evidence="1">The sequence shown here is derived from an EMBL/GenBank/DDBJ whole genome shotgun (WGS) entry which is preliminary data.</text>
</comment>
<sequence>MDFVQKWIVFAMFFVLLTMVNSETEEAKRALIQFMNNISPGNSWGWNLASDPCNTTTSWKGVDCLGSQSVKKIILDQLNLTGVFDAGSLCLARSLQVISLNDNKVTGELPQEISKCSHLTHLYLQRNNFSGNVPASLPKLGNLKRLAISNNAFSGELPDFSRISGLLTFLAENNKLSGTIPEFKFSNLQDFNVSNNNFSGPIPTVDRQFPTTSFLGNPGLCGEPLSNPCQAPPTQESSKKKNGSKKQYFIYSGYAAIGLVIILLVVFKAIKTRKPKETNNVKKSDSTSSKPSSVSSEFKNGGNRSEYSITSPDHPKTSASLIVLSSPVVNGLKFEDLLKAPAELVGRGKNGTLYKVTLNSGINLAVKRIKDWELSRDEFKNRMQMIDQVKHKNVLPVIAYYCSQQEKLLVYEFHHNGSLFKLLHGSQNGEEMFDWGSRLNVAAITANALAFMHWELKNDGIAHGNLKSSNILLNKDLEPCISEYGLMAINNFPSESESSIESNDSDIFKSDIYSFGLILLELLTGKLVHNRGSDLARWVHSVVREEWTAEVFDKALISEGASEERMVNLLQVALKCINPSQDERPNMNQVAEMIISIQEDDEKSLINSAEL</sequence>
<evidence type="ECO:0000313" key="2">
    <source>
        <dbReference type="Proteomes" id="UP001060085"/>
    </source>
</evidence>